<feature type="transmembrane region" description="Helical" evidence="7">
    <location>
        <begin position="124"/>
        <end position="146"/>
    </location>
</feature>
<dbReference type="RefSeq" id="WP_019034128.1">
    <property type="nucleotide sequence ID" value="NZ_JASOZY010000001.1"/>
</dbReference>
<feature type="transmembrane region" description="Helical" evidence="7">
    <location>
        <begin position="167"/>
        <end position="184"/>
    </location>
</feature>
<keyword evidence="4 7" id="KW-0812">Transmembrane</keyword>
<feature type="domain" description="Cation efflux protein transmembrane" evidence="8">
    <location>
        <begin position="24"/>
        <end position="216"/>
    </location>
</feature>
<dbReference type="InterPro" id="IPR027469">
    <property type="entry name" value="Cation_efflux_TMD_sf"/>
</dbReference>
<evidence type="ECO:0000256" key="2">
    <source>
        <dbReference type="ARBA" id="ARBA00008114"/>
    </source>
</evidence>
<keyword evidence="5 7" id="KW-1133">Transmembrane helix</keyword>
<gene>
    <name evidence="10" type="primary">fieF</name>
    <name evidence="10" type="ORF">NCTC13149_01795</name>
</gene>
<dbReference type="Pfam" id="PF01545">
    <property type="entry name" value="Cation_efflux"/>
    <property type="match status" value="1"/>
</dbReference>
<accession>A0A379C6S1</accession>
<evidence type="ECO:0000256" key="6">
    <source>
        <dbReference type="ARBA" id="ARBA00023136"/>
    </source>
</evidence>
<dbReference type="InterPro" id="IPR058533">
    <property type="entry name" value="Cation_efflux_TM"/>
</dbReference>
<evidence type="ECO:0000256" key="5">
    <source>
        <dbReference type="ARBA" id="ARBA00022989"/>
    </source>
</evidence>
<keyword evidence="6 7" id="KW-0472">Membrane</keyword>
<dbReference type="InterPro" id="IPR027470">
    <property type="entry name" value="Cation_efflux_CTD"/>
</dbReference>
<dbReference type="PANTHER" id="PTHR43840">
    <property type="entry name" value="MITOCHONDRIAL METAL TRANSPORTER 1-RELATED"/>
    <property type="match status" value="1"/>
</dbReference>
<proteinExistence type="inferred from homology"/>
<dbReference type="Gene3D" id="1.20.1510.10">
    <property type="entry name" value="Cation efflux protein transmembrane domain"/>
    <property type="match status" value="1"/>
</dbReference>
<dbReference type="Proteomes" id="UP000255517">
    <property type="component" value="Unassembled WGS sequence"/>
</dbReference>
<dbReference type="OrthoDB" id="9806522at2"/>
<dbReference type="GO" id="GO:0008324">
    <property type="term" value="F:monoatomic cation transmembrane transporter activity"/>
    <property type="evidence" value="ECO:0007669"/>
    <property type="project" value="InterPro"/>
</dbReference>
<dbReference type="STRING" id="1122949.GCA_000378725_00037"/>
<comment type="similarity">
    <text evidence="2">Belongs to the cation diffusion facilitator (CDF) transporter (TC 2.A.4) family.</text>
</comment>
<feature type="transmembrane region" description="Helical" evidence="7">
    <location>
        <begin position="90"/>
        <end position="112"/>
    </location>
</feature>
<reference evidence="10 11" key="1">
    <citation type="submission" date="2018-06" db="EMBL/GenBank/DDBJ databases">
        <authorList>
            <consortium name="Pathogen Informatics"/>
            <person name="Doyle S."/>
        </authorList>
    </citation>
    <scope>NUCLEOTIDE SEQUENCE [LARGE SCALE GENOMIC DNA]</scope>
    <source>
        <strain evidence="10 11">NCTC13149</strain>
    </source>
</reference>
<dbReference type="Gene3D" id="3.30.70.1350">
    <property type="entry name" value="Cation efflux protein, cytoplasmic domain"/>
    <property type="match status" value="1"/>
</dbReference>
<sequence length="379" mass="42775">MTDNKYKKNIGKINRVNELTKTSVLGLLSNLFLFMTKVLMYFFTGSMSILSEALNNLSDCSSSIISIMGVKFAQKPNDKSHPYGHGRIEYLITLVISGMVLVVGGNFVYFSFKKIIHPQALNYPFYTLVLLFLSLLVKIWQSGFYLKKSKLLNSLALKAQSKDSLSDCLITSVVLIGVIIQKFTGLKIDSYIGLLVALFIIYTAIELINQTISILIGKGLSEELRQEIISKVSSYEGISNVHSIIVTDFGPENIIVILDAEIAYNLSLEEAHNIVDKVEREVSKLLNIKLIIHTDPHGSASKLIEQIRKKLHIIIRENLNLYSVYDIVNDGDTFHIELDFNGRIIKDENAKEELKETVVKSLKEEFPDYNFVIRLLAVF</sequence>
<comment type="subcellular location">
    <subcellularLocation>
        <location evidence="1">Membrane</location>
        <topology evidence="1">Multi-pass membrane protein</topology>
    </subcellularLocation>
</comment>
<dbReference type="SUPFAM" id="SSF161111">
    <property type="entry name" value="Cation efflux protein transmembrane domain-like"/>
    <property type="match status" value="1"/>
</dbReference>
<dbReference type="GO" id="GO:0016020">
    <property type="term" value="C:membrane"/>
    <property type="evidence" value="ECO:0007669"/>
    <property type="project" value="UniProtKB-SubCell"/>
</dbReference>
<evidence type="ECO:0000256" key="7">
    <source>
        <dbReference type="SAM" id="Phobius"/>
    </source>
</evidence>
<dbReference type="InterPro" id="IPR050291">
    <property type="entry name" value="CDF_Transporter"/>
</dbReference>
<dbReference type="PANTHER" id="PTHR43840:SF15">
    <property type="entry name" value="MITOCHONDRIAL METAL TRANSPORTER 1-RELATED"/>
    <property type="match status" value="1"/>
</dbReference>
<evidence type="ECO:0000313" key="11">
    <source>
        <dbReference type="Proteomes" id="UP000255517"/>
    </source>
</evidence>
<dbReference type="Pfam" id="PF16916">
    <property type="entry name" value="ZT_dimer"/>
    <property type="match status" value="1"/>
</dbReference>
<dbReference type="InterPro" id="IPR036837">
    <property type="entry name" value="Cation_efflux_CTD_sf"/>
</dbReference>
<evidence type="ECO:0000256" key="3">
    <source>
        <dbReference type="ARBA" id="ARBA00022448"/>
    </source>
</evidence>
<evidence type="ECO:0000259" key="9">
    <source>
        <dbReference type="Pfam" id="PF16916"/>
    </source>
</evidence>
<organism evidence="10 11">
    <name type="scientific">Peptoniphilus lacrimalis</name>
    <dbReference type="NCBI Taxonomy" id="33031"/>
    <lineage>
        <taxon>Bacteria</taxon>
        <taxon>Bacillati</taxon>
        <taxon>Bacillota</taxon>
        <taxon>Tissierellia</taxon>
        <taxon>Tissierellales</taxon>
        <taxon>Peptoniphilaceae</taxon>
        <taxon>Peptoniphilus</taxon>
    </lineage>
</organism>
<keyword evidence="3" id="KW-0813">Transport</keyword>
<evidence type="ECO:0000256" key="4">
    <source>
        <dbReference type="ARBA" id="ARBA00022692"/>
    </source>
</evidence>
<evidence type="ECO:0000256" key="1">
    <source>
        <dbReference type="ARBA" id="ARBA00004141"/>
    </source>
</evidence>
<feature type="domain" description="Cation efflux protein cytoplasmic" evidence="9">
    <location>
        <begin position="220"/>
        <end position="297"/>
    </location>
</feature>
<dbReference type="NCBIfam" id="TIGR01297">
    <property type="entry name" value="CDF"/>
    <property type="match status" value="1"/>
</dbReference>
<dbReference type="InterPro" id="IPR002524">
    <property type="entry name" value="Cation_efflux"/>
</dbReference>
<evidence type="ECO:0000259" key="8">
    <source>
        <dbReference type="Pfam" id="PF01545"/>
    </source>
</evidence>
<feature type="transmembrane region" description="Helical" evidence="7">
    <location>
        <begin position="24"/>
        <end position="43"/>
    </location>
</feature>
<feature type="transmembrane region" description="Helical" evidence="7">
    <location>
        <begin position="190"/>
        <end position="208"/>
    </location>
</feature>
<evidence type="ECO:0000313" key="10">
    <source>
        <dbReference type="EMBL" id="SUB57933.1"/>
    </source>
</evidence>
<dbReference type="EMBL" id="UGSZ01000001">
    <property type="protein sequence ID" value="SUB57933.1"/>
    <property type="molecule type" value="Genomic_DNA"/>
</dbReference>
<name>A0A379C6S1_9FIRM</name>
<dbReference type="SUPFAM" id="SSF160240">
    <property type="entry name" value="Cation efflux protein cytoplasmic domain-like"/>
    <property type="match status" value="1"/>
</dbReference>
<dbReference type="AlphaFoldDB" id="A0A379C6S1"/>
<protein>
    <submittedName>
        <fullName evidence="10">Ferrous-iron efflux pump FieF</fullName>
    </submittedName>
</protein>